<evidence type="ECO:0000256" key="5">
    <source>
        <dbReference type="ARBA" id="ARBA00023136"/>
    </source>
</evidence>
<keyword evidence="9" id="KW-1185">Reference proteome</keyword>
<dbReference type="PANTHER" id="PTHR43124">
    <property type="entry name" value="PURINE EFFLUX PUMP PBUE"/>
    <property type="match status" value="1"/>
</dbReference>
<keyword evidence="2" id="KW-1003">Cell membrane</keyword>
<feature type="transmembrane region" description="Helical" evidence="6">
    <location>
        <begin position="295"/>
        <end position="317"/>
    </location>
</feature>
<feature type="transmembrane region" description="Helical" evidence="6">
    <location>
        <begin position="149"/>
        <end position="168"/>
    </location>
</feature>
<dbReference type="InterPro" id="IPR020846">
    <property type="entry name" value="MFS_dom"/>
</dbReference>
<dbReference type="GO" id="GO:0022857">
    <property type="term" value="F:transmembrane transporter activity"/>
    <property type="evidence" value="ECO:0007669"/>
    <property type="project" value="InterPro"/>
</dbReference>
<feature type="transmembrane region" description="Helical" evidence="6">
    <location>
        <begin position="382"/>
        <end position="402"/>
    </location>
</feature>
<evidence type="ECO:0000256" key="6">
    <source>
        <dbReference type="SAM" id="Phobius"/>
    </source>
</evidence>
<feature type="transmembrane region" description="Helical" evidence="6">
    <location>
        <begin position="323"/>
        <end position="342"/>
    </location>
</feature>
<feature type="transmembrane region" description="Helical" evidence="6">
    <location>
        <begin position="21"/>
        <end position="39"/>
    </location>
</feature>
<dbReference type="SUPFAM" id="SSF103473">
    <property type="entry name" value="MFS general substrate transporter"/>
    <property type="match status" value="1"/>
</dbReference>
<dbReference type="AlphaFoldDB" id="A0A1X7JT31"/>
<accession>A0A1X7JT31</accession>
<feature type="domain" description="Major facilitator superfamily (MFS) profile" evidence="7">
    <location>
        <begin position="25"/>
        <end position="405"/>
    </location>
</feature>
<proteinExistence type="predicted"/>
<organism evidence="8 9">
    <name type="scientific">Agreia pratensis</name>
    <dbReference type="NCBI Taxonomy" id="150121"/>
    <lineage>
        <taxon>Bacteria</taxon>
        <taxon>Bacillati</taxon>
        <taxon>Actinomycetota</taxon>
        <taxon>Actinomycetes</taxon>
        <taxon>Micrococcales</taxon>
        <taxon>Microbacteriaceae</taxon>
        <taxon>Agreia</taxon>
    </lineage>
</organism>
<evidence type="ECO:0000256" key="2">
    <source>
        <dbReference type="ARBA" id="ARBA00022475"/>
    </source>
</evidence>
<dbReference type="Gene3D" id="1.20.1250.20">
    <property type="entry name" value="MFS general substrate transporter like domains"/>
    <property type="match status" value="1"/>
</dbReference>
<dbReference type="InterPro" id="IPR050189">
    <property type="entry name" value="MFS_Efflux_Transporters"/>
</dbReference>
<feature type="transmembrane region" description="Helical" evidence="6">
    <location>
        <begin position="224"/>
        <end position="247"/>
    </location>
</feature>
<evidence type="ECO:0000256" key="3">
    <source>
        <dbReference type="ARBA" id="ARBA00022692"/>
    </source>
</evidence>
<evidence type="ECO:0000256" key="4">
    <source>
        <dbReference type="ARBA" id="ARBA00022989"/>
    </source>
</evidence>
<dbReference type="Proteomes" id="UP000193244">
    <property type="component" value="Unassembled WGS sequence"/>
</dbReference>
<dbReference type="EMBL" id="FXAY01000002">
    <property type="protein sequence ID" value="SMG31524.1"/>
    <property type="molecule type" value="Genomic_DNA"/>
</dbReference>
<dbReference type="CDD" id="cd17324">
    <property type="entry name" value="MFS_NepI_like"/>
    <property type="match status" value="1"/>
</dbReference>
<feature type="transmembrane region" description="Helical" evidence="6">
    <location>
        <begin position="267"/>
        <end position="288"/>
    </location>
</feature>
<dbReference type="STRING" id="150121.SAMN06296010_1806"/>
<feature type="transmembrane region" description="Helical" evidence="6">
    <location>
        <begin position="59"/>
        <end position="79"/>
    </location>
</feature>
<dbReference type="PROSITE" id="PS50850">
    <property type="entry name" value="MFS"/>
    <property type="match status" value="1"/>
</dbReference>
<reference evidence="9" key="1">
    <citation type="submission" date="2017-04" db="EMBL/GenBank/DDBJ databases">
        <authorList>
            <person name="Varghese N."/>
            <person name="Submissions S."/>
        </authorList>
    </citation>
    <scope>NUCLEOTIDE SEQUENCE [LARGE SCALE GENOMIC DNA]</scope>
    <source>
        <strain evidence="9">VKM Ac-2510</strain>
    </source>
</reference>
<dbReference type="GO" id="GO:0005886">
    <property type="term" value="C:plasma membrane"/>
    <property type="evidence" value="ECO:0007669"/>
    <property type="project" value="UniProtKB-SubCell"/>
</dbReference>
<comment type="subcellular location">
    <subcellularLocation>
        <location evidence="1">Cell membrane</location>
        <topology evidence="1">Multi-pass membrane protein</topology>
    </subcellularLocation>
</comment>
<keyword evidence="3 6" id="KW-0812">Transmembrane</keyword>
<dbReference type="InterPro" id="IPR011701">
    <property type="entry name" value="MFS"/>
</dbReference>
<feature type="transmembrane region" description="Helical" evidence="6">
    <location>
        <begin position="180"/>
        <end position="199"/>
    </location>
</feature>
<dbReference type="RefSeq" id="WP_244894688.1">
    <property type="nucleotide sequence ID" value="NZ_FXAY01000002.1"/>
</dbReference>
<evidence type="ECO:0000313" key="9">
    <source>
        <dbReference type="Proteomes" id="UP000193244"/>
    </source>
</evidence>
<dbReference type="Pfam" id="PF07690">
    <property type="entry name" value="MFS_1"/>
    <property type="match status" value="2"/>
</dbReference>
<evidence type="ECO:0000256" key="1">
    <source>
        <dbReference type="ARBA" id="ARBA00004651"/>
    </source>
</evidence>
<feature type="transmembrane region" description="Helical" evidence="6">
    <location>
        <begin position="354"/>
        <end position="376"/>
    </location>
</feature>
<dbReference type="InterPro" id="IPR036259">
    <property type="entry name" value="MFS_trans_sf"/>
</dbReference>
<dbReference type="PANTHER" id="PTHR43124:SF3">
    <property type="entry name" value="CHLORAMPHENICOL EFFLUX PUMP RV0191"/>
    <property type="match status" value="1"/>
</dbReference>
<keyword evidence="5 6" id="KW-0472">Membrane</keyword>
<evidence type="ECO:0000259" key="7">
    <source>
        <dbReference type="PROSITE" id="PS50850"/>
    </source>
</evidence>
<evidence type="ECO:0000313" key="8">
    <source>
        <dbReference type="EMBL" id="SMG31524.1"/>
    </source>
</evidence>
<feature type="transmembrane region" description="Helical" evidence="6">
    <location>
        <begin position="124"/>
        <end position="142"/>
    </location>
</feature>
<name>A0A1X7JT31_9MICO</name>
<keyword evidence="4 6" id="KW-1133">Transmembrane helix</keyword>
<feature type="transmembrane region" description="Helical" evidence="6">
    <location>
        <begin position="91"/>
        <end position="112"/>
    </location>
</feature>
<gene>
    <name evidence="8" type="ORF">SAMN06296010_1806</name>
</gene>
<sequence length="414" mass="42441">MTQPFTSPIAVVPSGAPGRPFPWGGLLVLASAVFLSVTAEMLPTGLLPEMSTELGVGESQVGLLVSVFAFAVVLTSIPLSRLTRSVSRHRLIVLVLIVVSLSSAVTAIAPTFEILVGARIVGGMAHGLFWAVMGAYSGYLVPKEHLGRAVAITTGGGTLAFVLGVPLGTVLGQAIGWRSAFGAIAVLCIIGAALMLWLLPRVERPAKSDALPERHPSGRRKLDATVPAVALLCLLAAVIMIGHYSFYTFIAPYLTGELGVDSSHVGLLLAIFGLAGAGGLLLAGTVFGRRPTLGVVIGVAVTAVSVTVMAVCAANPVIAIPAFVLWGLVFGTLPPLLGARLLHVASVDIRDTASAFYSTSFNIGIGGGALVGAALLDGFGLTSLPVAYLITLALAGVLLMAAEVTSRRRAARVS</sequence>
<protein>
    <submittedName>
        <fullName evidence="8">Predicted arabinose efflux permease, MFS family</fullName>
    </submittedName>
</protein>